<dbReference type="OrthoDB" id="411524at2759"/>
<protein>
    <submittedName>
        <fullName evidence="1">Glycosyltransferase family 8 protein</fullName>
    </submittedName>
</protein>
<evidence type="ECO:0000313" key="1">
    <source>
        <dbReference type="EMBL" id="KZT61454.1"/>
    </source>
</evidence>
<dbReference type="EMBL" id="KV423923">
    <property type="protein sequence ID" value="KZT61454.1"/>
    <property type="molecule type" value="Genomic_DNA"/>
</dbReference>
<dbReference type="Gene3D" id="3.90.550.10">
    <property type="entry name" value="Spore Coat Polysaccharide Biosynthesis Protein SpsA, Chain A"/>
    <property type="match status" value="1"/>
</dbReference>
<proteinExistence type="predicted"/>
<dbReference type="Proteomes" id="UP000076842">
    <property type="component" value="Unassembled WGS sequence"/>
</dbReference>
<dbReference type="InterPro" id="IPR029044">
    <property type="entry name" value="Nucleotide-diphossugar_trans"/>
</dbReference>
<accession>A0A165J6Y2</accession>
<dbReference type="InParanoid" id="A0A165J6Y2"/>
<reference evidence="1 2" key="1">
    <citation type="journal article" date="2016" name="Mol. Biol. Evol.">
        <title>Comparative Genomics of Early-Diverging Mushroom-Forming Fungi Provides Insights into the Origins of Lignocellulose Decay Capabilities.</title>
        <authorList>
            <person name="Nagy L.G."/>
            <person name="Riley R."/>
            <person name="Tritt A."/>
            <person name="Adam C."/>
            <person name="Daum C."/>
            <person name="Floudas D."/>
            <person name="Sun H."/>
            <person name="Yadav J.S."/>
            <person name="Pangilinan J."/>
            <person name="Larsson K.H."/>
            <person name="Matsuura K."/>
            <person name="Barry K."/>
            <person name="Labutti K."/>
            <person name="Kuo R."/>
            <person name="Ohm R.A."/>
            <person name="Bhattacharya S.S."/>
            <person name="Shirouzu T."/>
            <person name="Yoshinaga Y."/>
            <person name="Martin F.M."/>
            <person name="Grigoriev I.V."/>
            <person name="Hibbett D.S."/>
        </authorList>
    </citation>
    <scope>NUCLEOTIDE SEQUENCE [LARGE SCALE GENOMIC DNA]</scope>
    <source>
        <strain evidence="1 2">HHB12733</strain>
    </source>
</reference>
<dbReference type="SUPFAM" id="SSF53448">
    <property type="entry name" value="Nucleotide-diphospho-sugar transferases"/>
    <property type="match status" value="1"/>
</dbReference>
<dbReference type="AlphaFoldDB" id="A0A165J6Y2"/>
<evidence type="ECO:0000313" key="2">
    <source>
        <dbReference type="Proteomes" id="UP000076842"/>
    </source>
</evidence>
<keyword evidence="1" id="KW-0808">Transferase</keyword>
<dbReference type="GO" id="GO:0016740">
    <property type="term" value="F:transferase activity"/>
    <property type="evidence" value="ECO:0007669"/>
    <property type="project" value="UniProtKB-KW"/>
</dbReference>
<gene>
    <name evidence="1" type="ORF">CALCODRAFT_10920</name>
</gene>
<sequence length="867" mass="95127">MLSSLPLPRMQATRLLTLFAFGFLLLLTSLLSSSLLSPTPDSDDGYYTYATSSLSAAKSAASRFFHSAASAGSRVTLFTWAGGNTEYELEPLEEYAELGAGAYPVGAKPWLPEVEGGVPGEWTILEEERERVKASAKGNGMGVGNGGLVDWDFPAPQMDMPMLVVQEYGPPTVEFALVIMGESAAVEAVTMLKGILMHISTPVALHIVCDEDAMYYIDERITLVTRPSYDISVSYNLLTPDQIWARGARAGIGSTYHAGPGGLAKVFLHEILTETKRAIFIDIDTLFTVDPLLLWKEFARFRPGQVFAVPTLGPESDELTVCSCALLLDLEAMRERFQWVASDLRPGASRTDVAYSSLMSTGLDPRNPPFGDQGVYYAIWKARPELAGHLSLSWDVSHCRNHWGFSMADGDDEMTEEEQERRRDERMQSVEARMRNAPEKYPIFPGILHFNCIDNEANSFTYADIVDFPDWGPLVQTATQYKWTWLNRGDGSAKVDRVMFEDVRFADERWPEVERVGGWTPAAPAGAVRMPTYEAEGGWETDVAFAFEQEGGAVHLEGSSNDSEMLDFVLGEDGEWHQAGEYAEGPVTGKWTEVETTYDDEPLAYDDLPATENDWAEGELPYDEPPAYDTPLEYAEPAPPGQGDWMDEPSAATAAAALPYEDEEGAFDLPPADFEPELGEDLDLDLDLDVQDQELPEEGKWVLGLDGEWEWAEDPAAIEGEEAELPEEVGESWGPHAPVPAHVDAAIPAVPAAHAEPGTAVTAEDIQRQQLKEKLAAALAGHTKAPAAAQPAAPDLSAEPVEELDELPPLRMASPDALAEADTEPAFEDDLIPLFPEDVDLPVEEAPEEMGEWVEDENGEWVWVPVA</sequence>
<organism evidence="1 2">
    <name type="scientific">Calocera cornea HHB12733</name>
    <dbReference type="NCBI Taxonomy" id="1353952"/>
    <lineage>
        <taxon>Eukaryota</taxon>
        <taxon>Fungi</taxon>
        <taxon>Dikarya</taxon>
        <taxon>Basidiomycota</taxon>
        <taxon>Agaricomycotina</taxon>
        <taxon>Dacrymycetes</taxon>
        <taxon>Dacrymycetales</taxon>
        <taxon>Dacrymycetaceae</taxon>
        <taxon>Calocera</taxon>
    </lineage>
</organism>
<name>A0A165J6Y2_9BASI</name>
<keyword evidence="2" id="KW-1185">Reference proteome</keyword>